<accession>A0A395H9W3</accession>
<organism evidence="1 2">
    <name type="scientific">Aspergillus ibericus CBS 121593</name>
    <dbReference type="NCBI Taxonomy" id="1448316"/>
    <lineage>
        <taxon>Eukaryota</taxon>
        <taxon>Fungi</taxon>
        <taxon>Dikarya</taxon>
        <taxon>Ascomycota</taxon>
        <taxon>Pezizomycotina</taxon>
        <taxon>Eurotiomycetes</taxon>
        <taxon>Eurotiomycetidae</taxon>
        <taxon>Eurotiales</taxon>
        <taxon>Aspergillaceae</taxon>
        <taxon>Aspergillus</taxon>
        <taxon>Aspergillus subgen. Circumdati</taxon>
    </lineage>
</organism>
<name>A0A395H9W3_9EURO</name>
<dbReference type="Proteomes" id="UP000249402">
    <property type="component" value="Unassembled WGS sequence"/>
</dbReference>
<dbReference type="VEuPathDB" id="FungiDB:BO80DRAFT_318924"/>
<dbReference type="RefSeq" id="XP_025577341.1">
    <property type="nucleotide sequence ID" value="XM_025715102.1"/>
</dbReference>
<feature type="non-terminal residue" evidence="1">
    <location>
        <position position="200"/>
    </location>
</feature>
<evidence type="ECO:0000313" key="2">
    <source>
        <dbReference type="Proteomes" id="UP000249402"/>
    </source>
</evidence>
<feature type="non-terminal residue" evidence="1">
    <location>
        <position position="1"/>
    </location>
</feature>
<dbReference type="GeneID" id="37219967"/>
<dbReference type="OrthoDB" id="4510463at2759"/>
<gene>
    <name evidence="1" type="ORF">BO80DRAFT_318924</name>
</gene>
<dbReference type="STRING" id="1448316.A0A395H9W3"/>
<sequence>KTRESIQTVEQRITTILAALERKMGKIKDYLASSVSVVTSSKTDWMGEDPCIVDIELASKQTSLDVKFKAGLGRCLMADRYISWEKETSRPSRVQALTADLSSSDRQFHVEKYVATNPQYKNRETARKAIQHGIKHRVFEELYGNPGASILFFFVYSLFRDLPYPALPLLSERLKQSKGLCDLAADRSKWVQECKRLYKG</sequence>
<keyword evidence="2" id="KW-1185">Reference proteome</keyword>
<dbReference type="AlphaFoldDB" id="A0A395H9W3"/>
<proteinExistence type="predicted"/>
<evidence type="ECO:0000313" key="1">
    <source>
        <dbReference type="EMBL" id="RAL03014.1"/>
    </source>
</evidence>
<dbReference type="EMBL" id="KZ824429">
    <property type="protein sequence ID" value="RAL03014.1"/>
    <property type="molecule type" value="Genomic_DNA"/>
</dbReference>
<protein>
    <submittedName>
        <fullName evidence="1">Uncharacterized protein</fullName>
    </submittedName>
</protein>
<reference evidence="1 2" key="1">
    <citation type="submission" date="2018-02" db="EMBL/GenBank/DDBJ databases">
        <title>The genomes of Aspergillus section Nigri reveals drivers in fungal speciation.</title>
        <authorList>
            <consortium name="DOE Joint Genome Institute"/>
            <person name="Vesth T.C."/>
            <person name="Nybo J."/>
            <person name="Theobald S."/>
            <person name="Brandl J."/>
            <person name="Frisvad J.C."/>
            <person name="Nielsen K.F."/>
            <person name="Lyhne E.K."/>
            <person name="Kogle M.E."/>
            <person name="Kuo A."/>
            <person name="Riley R."/>
            <person name="Clum A."/>
            <person name="Nolan M."/>
            <person name="Lipzen A."/>
            <person name="Salamov A."/>
            <person name="Henrissat B."/>
            <person name="Wiebenga A."/>
            <person name="De vries R.P."/>
            <person name="Grigoriev I.V."/>
            <person name="Mortensen U.H."/>
            <person name="Andersen M.R."/>
            <person name="Baker S.E."/>
        </authorList>
    </citation>
    <scope>NUCLEOTIDE SEQUENCE [LARGE SCALE GENOMIC DNA]</scope>
    <source>
        <strain evidence="1 2">CBS 121593</strain>
    </source>
</reference>